<dbReference type="EC" id="3.5.2.6" evidence="6"/>
<name>A0ABQ1HK37_9GAMM</name>
<organism evidence="15 16">
    <name type="scientific">Arenimonas soli</name>
    <dbReference type="NCBI Taxonomy" id="2269504"/>
    <lineage>
        <taxon>Bacteria</taxon>
        <taxon>Pseudomonadati</taxon>
        <taxon>Pseudomonadota</taxon>
        <taxon>Gammaproteobacteria</taxon>
        <taxon>Lysobacterales</taxon>
        <taxon>Lysobacteraceae</taxon>
        <taxon>Arenimonas</taxon>
    </lineage>
</organism>
<evidence type="ECO:0000256" key="1">
    <source>
        <dbReference type="ARBA" id="ARBA00001526"/>
    </source>
</evidence>
<comment type="cofactor">
    <cofactor evidence="2">
        <name>Zn(2+)</name>
        <dbReference type="ChEBI" id="CHEBI:29105"/>
    </cofactor>
</comment>
<dbReference type="PROSITE" id="PS00743">
    <property type="entry name" value="BETA_LACTAMASE_B_1"/>
    <property type="match status" value="1"/>
</dbReference>
<keyword evidence="11" id="KW-0862">Zinc</keyword>
<evidence type="ECO:0000256" key="9">
    <source>
        <dbReference type="ARBA" id="ARBA00022764"/>
    </source>
</evidence>
<dbReference type="SMART" id="SM00849">
    <property type="entry name" value="Lactamase_B"/>
    <property type="match status" value="1"/>
</dbReference>
<evidence type="ECO:0000256" key="3">
    <source>
        <dbReference type="ARBA" id="ARBA00004418"/>
    </source>
</evidence>
<dbReference type="Gene3D" id="3.60.15.10">
    <property type="entry name" value="Ribonuclease Z/Hydroxyacylglutathione hydrolase-like"/>
    <property type="match status" value="1"/>
</dbReference>
<reference evidence="16" key="1">
    <citation type="journal article" date="2019" name="Int. J. Syst. Evol. Microbiol.">
        <title>The Global Catalogue of Microorganisms (GCM) 10K type strain sequencing project: providing services to taxonomists for standard genome sequencing and annotation.</title>
        <authorList>
            <consortium name="The Broad Institute Genomics Platform"/>
            <consortium name="The Broad Institute Genome Sequencing Center for Infectious Disease"/>
            <person name="Wu L."/>
            <person name="Ma J."/>
        </authorList>
    </citation>
    <scope>NUCLEOTIDE SEQUENCE [LARGE SCALE GENOMIC DNA]</scope>
    <source>
        <strain evidence="16">CGMCC 1.15905</strain>
    </source>
</reference>
<comment type="similarity">
    <text evidence="4">Belongs to the metallo-beta-lactamase superfamily. Class-B beta-lactamase family.</text>
</comment>
<dbReference type="InterPro" id="IPR001018">
    <property type="entry name" value="Beta-lactamase_class-B_CS"/>
</dbReference>
<accession>A0ABQ1HK37</accession>
<evidence type="ECO:0000256" key="2">
    <source>
        <dbReference type="ARBA" id="ARBA00001947"/>
    </source>
</evidence>
<keyword evidence="16" id="KW-1185">Reference proteome</keyword>
<keyword evidence="10" id="KW-0378">Hydrolase</keyword>
<gene>
    <name evidence="15" type="ORF">GCM10011521_17470</name>
</gene>
<dbReference type="PANTHER" id="PTHR42951">
    <property type="entry name" value="METALLO-BETA-LACTAMASE DOMAIN-CONTAINING"/>
    <property type="match status" value="1"/>
</dbReference>
<dbReference type="Proteomes" id="UP000623419">
    <property type="component" value="Unassembled WGS sequence"/>
</dbReference>
<sequence>MPRRLLTLLVLSLPSAPLAAQDFSKVEVSATPVADGVYSIQGAGGNVGLVVGRDGAFLIDDQYAPLAPKIQAAVSGVTDQPVRFVLNTHWHGDHTGGNEAFAAGGSLVVAHDNVRKRMSTDQFVAAFNREVPASPGPALPVVTFNDRTSFHMGGHTVHAIHIPSAHTDGDAVVHLVEADIIHTGDIVFYGVYPVVDYSSGGSLAGMAAATERLLAMAGPDTRFIPGHGPAVVGRKQLEDYLDMLRTVHDRLETLIAEGKSLEQVLATRPTADFDADWGQGFMKPERWIEINYQGMTAD</sequence>
<proteinExistence type="inferred from homology"/>
<dbReference type="InterPro" id="IPR036866">
    <property type="entry name" value="RibonucZ/Hydroxyglut_hydro"/>
</dbReference>
<dbReference type="SUPFAM" id="SSF56281">
    <property type="entry name" value="Metallo-hydrolase/oxidoreductase"/>
    <property type="match status" value="1"/>
</dbReference>
<dbReference type="Pfam" id="PF00753">
    <property type="entry name" value="Lactamase_B"/>
    <property type="match status" value="1"/>
</dbReference>
<evidence type="ECO:0000256" key="12">
    <source>
        <dbReference type="ARBA" id="ARBA00023251"/>
    </source>
</evidence>
<evidence type="ECO:0000259" key="14">
    <source>
        <dbReference type="SMART" id="SM00849"/>
    </source>
</evidence>
<evidence type="ECO:0000256" key="13">
    <source>
        <dbReference type="SAM" id="SignalP"/>
    </source>
</evidence>
<dbReference type="InterPro" id="IPR050855">
    <property type="entry name" value="NDM-1-like"/>
</dbReference>
<feature type="signal peptide" evidence="13">
    <location>
        <begin position="1"/>
        <end position="19"/>
    </location>
</feature>
<dbReference type="InterPro" id="IPR001279">
    <property type="entry name" value="Metallo-B-lactamas"/>
</dbReference>
<dbReference type="RefSeq" id="WP_188663288.1">
    <property type="nucleotide sequence ID" value="NZ_BMKC01000002.1"/>
</dbReference>
<evidence type="ECO:0000256" key="11">
    <source>
        <dbReference type="ARBA" id="ARBA00022833"/>
    </source>
</evidence>
<evidence type="ECO:0000256" key="7">
    <source>
        <dbReference type="ARBA" id="ARBA00022723"/>
    </source>
</evidence>
<keyword evidence="12" id="KW-0046">Antibiotic resistance</keyword>
<dbReference type="CDD" id="cd16282">
    <property type="entry name" value="metallo-hydrolase-like_MBL-fold"/>
    <property type="match status" value="1"/>
</dbReference>
<evidence type="ECO:0000256" key="4">
    <source>
        <dbReference type="ARBA" id="ARBA00005250"/>
    </source>
</evidence>
<feature type="domain" description="Metallo-beta-lactamase" evidence="14">
    <location>
        <begin position="44"/>
        <end position="227"/>
    </location>
</feature>
<evidence type="ECO:0000256" key="8">
    <source>
        <dbReference type="ARBA" id="ARBA00022729"/>
    </source>
</evidence>
<comment type="subcellular location">
    <subcellularLocation>
        <location evidence="3">Periplasm</location>
    </subcellularLocation>
</comment>
<comment type="subunit">
    <text evidence="5">Monomer.</text>
</comment>
<feature type="chain" id="PRO_5047478149" description="beta-lactamase" evidence="13">
    <location>
        <begin position="20"/>
        <end position="298"/>
    </location>
</feature>
<comment type="caution">
    <text evidence="15">The sequence shown here is derived from an EMBL/GenBank/DDBJ whole genome shotgun (WGS) entry which is preliminary data.</text>
</comment>
<evidence type="ECO:0000256" key="10">
    <source>
        <dbReference type="ARBA" id="ARBA00022801"/>
    </source>
</evidence>
<evidence type="ECO:0000256" key="6">
    <source>
        <dbReference type="ARBA" id="ARBA00012865"/>
    </source>
</evidence>
<dbReference type="EMBL" id="BMKC01000002">
    <property type="protein sequence ID" value="GGA79738.1"/>
    <property type="molecule type" value="Genomic_DNA"/>
</dbReference>
<keyword evidence="7" id="KW-0479">Metal-binding</keyword>
<evidence type="ECO:0000313" key="15">
    <source>
        <dbReference type="EMBL" id="GGA79738.1"/>
    </source>
</evidence>
<keyword evidence="9" id="KW-0574">Periplasm</keyword>
<protein>
    <recommendedName>
        <fullName evidence="6">beta-lactamase</fullName>
        <ecNumber evidence="6">3.5.2.6</ecNumber>
    </recommendedName>
</protein>
<dbReference type="PANTHER" id="PTHR42951:SF4">
    <property type="entry name" value="ACYL-COENZYME A THIOESTERASE MBLAC2"/>
    <property type="match status" value="1"/>
</dbReference>
<comment type="catalytic activity">
    <reaction evidence="1">
        <text>a beta-lactam + H2O = a substituted beta-amino acid</text>
        <dbReference type="Rhea" id="RHEA:20401"/>
        <dbReference type="ChEBI" id="CHEBI:15377"/>
        <dbReference type="ChEBI" id="CHEBI:35627"/>
        <dbReference type="ChEBI" id="CHEBI:140347"/>
        <dbReference type="EC" id="3.5.2.6"/>
    </reaction>
</comment>
<evidence type="ECO:0000313" key="16">
    <source>
        <dbReference type="Proteomes" id="UP000623419"/>
    </source>
</evidence>
<evidence type="ECO:0000256" key="5">
    <source>
        <dbReference type="ARBA" id="ARBA00011245"/>
    </source>
</evidence>
<keyword evidence="8 13" id="KW-0732">Signal</keyword>